<proteinExistence type="predicted"/>
<feature type="non-terminal residue" evidence="1">
    <location>
        <position position="101"/>
    </location>
</feature>
<dbReference type="AlphaFoldDB" id="A0A6H5G329"/>
<keyword evidence="2" id="KW-1185">Reference proteome</keyword>
<name>A0A6H5G329_9HEMI</name>
<sequence>MAHSMFELFASSAISRNISANMKISICLCIVLLSGLNCSDVGNDVDDLRAELGYFSEASNILGQLVEWYTEFIKGTEFDGKALSEARDKLDEMRAKIVLAS</sequence>
<protein>
    <submittedName>
        <fullName evidence="1">Uncharacterized protein</fullName>
    </submittedName>
</protein>
<dbReference type="Proteomes" id="UP000479000">
    <property type="component" value="Unassembled WGS sequence"/>
</dbReference>
<reference evidence="1 2" key="1">
    <citation type="submission" date="2020-02" db="EMBL/GenBank/DDBJ databases">
        <authorList>
            <person name="Ferguson B K."/>
        </authorList>
    </citation>
    <scope>NUCLEOTIDE SEQUENCE [LARGE SCALE GENOMIC DNA]</scope>
</reference>
<evidence type="ECO:0000313" key="2">
    <source>
        <dbReference type="Proteomes" id="UP000479000"/>
    </source>
</evidence>
<accession>A0A6H5G329</accession>
<gene>
    <name evidence="1" type="ORF">NTEN_LOCUS3240</name>
</gene>
<evidence type="ECO:0000313" key="1">
    <source>
        <dbReference type="EMBL" id="CAA9996826.1"/>
    </source>
</evidence>
<dbReference type="EMBL" id="CADCXU010005077">
    <property type="protein sequence ID" value="CAA9996826.1"/>
    <property type="molecule type" value="Genomic_DNA"/>
</dbReference>
<organism evidence="1 2">
    <name type="scientific">Nesidiocoris tenuis</name>
    <dbReference type="NCBI Taxonomy" id="355587"/>
    <lineage>
        <taxon>Eukaryota</taxon>
        <taxon>Metazoa</taxon>
        <taxon>Ecdysozoa</taxon>
        <taxon>Arthropoda</taxon>
        <taxon>Hexapoda</taxon>
        <taxon>Insecta</taxon>
        <taxon>Pterygota</taxon>
        <taxon>Neoptera</taxon>
        <taxon>Paraneoptera</taxon>
        <taxon>Hemiptera</taxon>
        <taxon>Heteroptera</taxon>
        <taxon>Panheteroptera</taxon>
        <taxon>Cimicomorpha</taxon>
        <taxon>Miridae</taxon>
        <taxon>Dicyphina</taxon>
        <taxon>Nesidiocoris</taxon>
    </lineage>
</organism>